<evidence type="ECO:0000256" key="2">
    <source>
        <dbReference type="ARBA" id="ARBA00005594"/>
    </source>
</evidence>
<comment type="similarity">
    <text evidence="2 13">Belongs to the class-I aminoacyl-tRNA synthetase family.</text>
</comment>
<dbReference type="FunFam" id="1.10.730.10:FF:000016">
    <property type="entry name" value="Arginine--tRNA ligase, cytoplasmic"/>
    <property type="match status" value="1"/>
</dbReference>
<evidence type="ECO:0000256" key="14">
    <source>
        <dbReference type="SAM" id="Coils"/>
    </source>
</evidence>
<dbReference type="Pfam" id="PF03485">
    <property type="entry name" value="Arg_tRNA_synt_N"/>
    <property type="match status" value="1"/>
</dbReference>
<reference evidence="17 18" key="1">
    <citation type="submission" date="2020-02" db="EMBL/GenBank/DDBJ databases">
        <title>Bird 10,000 Genomes (B10K) Project - Family phase.</title>
        <authorList>
            <person name="Zhang G."/>
        </authorList>
    </citation>
    <scope>NUCLEOTIDE SEQUENCE [LARGE SCALE GENOMIC DNA]</scope>
    <source>
        <strain evidence="17">B10K-IZ-033-81</strain>
        <tissue evidence="17">Muscle</tissue>
    </source>
</reference>
<evidence type="ECO:0000256" key="3">
    <source>
        <dbReference type="ARBA" id="ARBA00012837"/>
    </source>
</evidence>
<dbReference type="InterPro" id="IPR036695">
    <property type="entry name" value="Arg-tRNA-synth_N_sf"/>
</dbReference>
<dbReference type="InterPro" id="IPR001412">
    <property type="entry name" value="aa-tRNA-synth_I_CS"/>
</dbReference>
<evidence type="ECO:0000256" key="9">
    <source>
        <dbReference type="ARBA" id="ARBA00022917"/>
    </source>
</evidence>
<feature type="non-terminal residue" evidence="17">
    <location>
        <position position="630"/>
    </location>
</feature>
<keyword evidence="10 13" id="KW-0030">Aminoacyl-tRNA synthetase</keyword>
<evidence type="ECO:0000256" key="11">
    <source>
        <dbReference type="ARBA" id="ARBA00033033"/>
    </source>
</evidence>
<dbReference type="EMBL" id="VZSW01000518">
    <property type="protein sequence ID" value="NXY34477.1"/>
    <property type="molecule type" value="Genomic_DNA"/>
</dbReference>
<dbReference type="InterPro" id="IPR014729">
    <property type="entry name" value="Rossmann-like_a/b/a_fold"/>
</dbReference>
<evidence type="ECO:0000259" key="15">
    <source>
        <dbReference type="SMART" id="SM00836"/>
    </source>
</evidence>
<protein>
    <recommendedName>
        <fullName evidence="4">Arginine--tRNA ligase, cytoplasmic</fullName>
        <ecNumber evidence="3">6.1.1.19</ecNumber>
    </recommendedName>
    <alternativeName>
        <fullName evidence="11">Arginyl-tRNA synthetase</fullName>
    </alternativeName>
</protein>
<dbReference type="PANTHER" id="PTHR11956">
    <property type="entry name" value="ARGINYL-TRNA SYNTHETASE"/>
    <property type="match status" value="1"/>
</dbReference>
<evidence type="ECO:0000256" key="12">
    <source>
        <dbReference type="ARBA" id="ARBA00049339"/>
    </source>
</evidence>
<dbReference type="SMART" id="SM01016">
    <property type="entry name" value="Arg_tRNA_synt_N"/>
    <property type="match status" value="1"/>
</dbReference>
<dbReference type="InterPro" id="IPR008909">
    <property type="entry name" value="DALR_anticod-bd"/>
</dbReference>
<keyword evidence="14" id="KW-0175">Coiled coil</keyword>
<comment type="caution">
    <text evidence="17">The sequence shown here is derived from an EMBL/GenBank/DDBJ whole genome shotgun (WGS) entry which is preliminary data.</text>
</comment>
<evidence type="ECO:0000256" key="8">
    <source>
        <dbReference type="ARBA" id="ARBA00022840"/>
    </source>
</evidence>
<feature type="coiled-coil region" evidence="14">
    <location>
        <begin position="10"/>
        <end position="66"/>
    </location>
</feature>
<accession>A0A7L4J1W3</accession>
<evidence type="ECO:0000256" key="13">
    <source>
        <dbReference type="RuleBase" id="RU363038"/>
    </source>
</evidence>
<dbReference type="SUPFAM" id="SSF52374">
    <property type="entry name" value="Nucleotidylyl transferase"/>
    <property type="match status" value="1"/>
</dbReference>
<organism evidence="17 18">
    <name type="scientific">Pomatorhinus ruficollis</name>
    <name type="common">streak-breasted scimitar babbler</name>
    <dbReference type="NCBI Taxonomy" id="932028"/>
    <lineage>
        <taxon>Eukaryota</taxon>
        <taxon>Metazoa</taxon>
        <taxon>Chordata</taxon>
        <taxon>Craniata</taxon>
        <taxon>Vertebrata</taxon>
        <taxon>Euteleostomi</taxon>
        <taxon>Archelosauria</taxon>
        <taxon>Archosauria</taxon>
        <taxon>Dinosauria</taxon>
        <taxon>Saurischia</taxon>
        <taxon>Theropoda</taxon>
        <taxon>Coelurosauria</taxon>
        <taxon>Aves</taxon>
        <taxon>Neognathae</taxon>
        <taxon>Neoaves</taxon>
        <taxon>Telluraves</taxon>
        <taxon>Australaves</taxon>
        <taxon>Passeriformes</taxon>
        <taxon>Sylvioidea</taxon>
        <taxon>Timaliidae</taxon>
        <taxon>Pomatorhinus</taxon>
    </lineage>
</organism>
<comment type="catalytic activity">
    <reaction evidence="12">
        <text>tRNA(Arg) + L-arginine + ATP = L-arginyl-tRNA(Arg) + AMP + diphosphate</text>
        <dbReference type="Rhea" id="RHEA:20301"/>
        <dbReference type="Rhea" id="RHEA-COMP:9658"/>
        <dbReference type="Rhea" id="RHEA-COMP:9673"/>
        <dbReference type="ChEBI" id="CHEBI:30616"/>
        <dbReference type="ChEBI" id="CHEBI:32682"/>
        <dbReference type="ChEBI" id="CHEBI:33019"/>
        <dbReference type="ChEBI" id="CHEBI:78442"/>
        <dbReference type="ChEBI" id="CHEBI:78513"/>
        <dbReference type="ChEBI" id="CHEBI:456215"/>
        <dbReference type="EC" id="6.1.1.19"/>
    </reaction>
</comment>
<dbReference type="GO" id="GO:0004814">
    <property type="term" value="F:arginine-tRNA ligase activity"/>
    <property type="evidence" value="ECO:0007669"/>
    <property type="project" value="UniProtKB-EC"/>
</dbReference>
<dbReference type="PROSITE" id="PS00178">
    <property type="entry name" value="AA_TRNA_LIGASE_I"/>
    <property type="match status" value="1"/>
</dbReference>
<dbReference type="Gene3D" id="3.30.1360.70">
    <property type="entry name" value="Arginyl tRNA synthetase N-terminal domain"/>
    <property type="match status" value="1"/>
</dbReference>
<dbReference type="SMART" id="SM00836">
    <property type="entry name" value="DALR_1"/>
    <property type="match status" value="1"/>
</dbReference>
<dbReference type="EC" id="6.1.1.19" evidence="3"/>
<dbReference type="InterPro" id="IPR005148">
    <property type="entry name" value="Arg-tRNA-synth_N"/>
</dbReference>
<dbReference type="InterPro" id="IPR001278">
    <property type="entry name" value="Arg-tRNA-ligase"/>
</dbReference>
<dbReference type="FunFam" id="3.40.50.620:FF:000084">
    <property type="entry name" value="arginine--tRNA ligase, cytoplasmic"/>
    <property type="match status" value="1"/>
</dbReference>
<dbReference type="GO" id="GO:0005829">
    <property type="term" value="C:cytosol"/>
    <property type="evidence" value="ECO:0007669"/>
    <property type="project" value="UniProtKB-SubCell"/>
</dbReference>
<proteinExistence type="inferred from homology"/>
<dbReference type="AlphaFoldDB" id="A0A7L4J1W3"/>
<comment type="subcellular location">
    <subcellularLocation>
        <location evidence="1">Cytoplasm</location>
        <location evidence="1">Cytosol</location>
    </subcellularLocation>
</comment>
<evidence type="ECO:0000256" key="5">
    <source>
        <dbReference type="ARBA" id="ARBA00022490"/>
    </source>
</evidence>
<dbReference type="InterPro" id="IPR009080">
    <property type="entry name" value="tRNAsynth_Ia_anticodon-bd"/>
</dbReference>
<keyword evidence="7 13" id="KW-0547">Nucleotide-binding</keyword>
<evidence type="ECO:0000313" key="18">
    <source>
        <dbReference type="Proteomes" id="UP000572837"/>
    </source>
</evidence>
<dbReference type="FunFam" id="3.30.1360.70:FF:000002">
    <property type="entry name" value="arginine--tRNA ligase, cytoplasmic"/>
    <property type="match status" value="1"/>
</dbReference>
<dbReference type="Pfam" id="PF00750">
    <property type="entry name" value="tRNA-synt_1d"/>
    <property type="match status" value="1"/>
</dbReference>
<sequence>SRNCCVTAQFAFQENEIKLLTAEIERLKNFGCLGVSPSLEGLRDENAKLKYRLNFLKKSLQEERSKSVKSMVNINSCLQEIFGAAIQAAYPDLENPPLVVTPSQQPKFGDYQCNSAMGISQILLKTREQKVVPREIAEKIAKNIPANECIEKVEIAGPGFINVHLRKDFVSKQLSSLLINGVQPPAVGKRKKVVVDFSSPNIAKEMHVGHLRSTIIGESMCRLFEFAGYDVLRLNHLGDWGTQFGMLIAHLQDKFPDYLTVSPPIGDLQAFYKESKRRFDTEEEFKKRAYQCVVLLQSKNPDFIKAWNLICDVSRREFQKIYNCLDITIIERGESFYHEMMKDIVKEFEDKGFVQVDDGRKVVFVPGFPVPLTIMKSDGGYTYDTSDLAALKHRLCEEKGDILIYVVDSGQSVHLQTVFAAGQMIGWYDPKVTRVAHAAFGVVLGEDKKKFKTRSGDTVRLIDLLEEGLKRAMDKLKDKERDKVVVTDCLCFLRTSQMLGPPQTDSVLGHSRAIARLANIDEQMLRKAAREEVLVLDHEKEWKLGKCILRFPEILQKILEDLLLHTLCDYLYELATTFTEFYDSCYCVEKDRQTGQIVKVNMWRLLLCEATATVMAKGFDILGIKPVQRM</sequence>
<keyword evidence="9 13" id="KW-0648">Protein biosynthesis</keyword>
<dbReference type="SUPFAM" id="SSF55190">
    <property type="entry name" value="Arginyl-tRNA synthetase (ArgRS), N-terminal 'additional' domain"/>
    <property type="match status" value="1"/>
</dbReference>
<name>A0A7L4J1W3_9PASS</name>
<keyword evidence="6 13" id="KW-0436">Ligase</keyword>
<evidence type="ECO:0000256" key="10">
    <source>
        <dbReference type="ARBA" id="ARBA00023146"/>
    </source>
</evidence>
<evidence type="ECO:0000256" key="7">
    <source>
        <dbReference type="ARBA" id="ARBA00022741"/>
    </source>
</evidence>
<feature type="domain" description="Arginyl tRNA synthetase N-terminal" evidence="16">
    <location>
        <begin position="76"/>
        <end position="165"/>
    </location>
</feature>
<dbReference type="GO" id="GO:0005524">
    <property type="term" value="F:ATP binding"/>
    <property type="evidence" value="ECO:0007669"/>
    <property type="project" value="UniProtKB-KW"/>
</dbReference>
<gene>
    <name evidence="17" type="primary">Rars</name>
    <name evidence="17" type="ORF">PORRUF_R00851</name>
</gene>
<evidence type="ECO:0000256" key="1">
    <source>
        <dbReference type="ARBA" id="ARBA00004514"/>
    </source>
</evidence>
<evidence type="ECO:0000256" key="4">
    <source>
        <dbReference type="ARBA" id="ARBA00022171"/>
    </source>
</evidence>
<dbReference type="GO" id="GO:0006420">
    <property type="term" value="P:arginyl-tRNA aminoacylation"/>
    <property type="evidence" value="ECO:0007669"/>
    <property type="project" value="InterPro"/>
</dbReference>
<keyword evidence="5" id="KW-0963">Cytoplasm</keyword>
<dbReference type="CDD" id="cd00671">
    <property type="entry name" value="ArgRS_core"/>
    <property type="match status" value="1"/>
</dbReference>
<dbReference type="InterPro" id="IPR035684">
    <property type="entry name" value="ArgRS_core"/>
</dbReference>
<keyword evidence="8 13" id="KW-0067">ATP-binding</keyword>
<feature type="domain" description="DALR anticodon binding" evidence="15">
    <location>
        <begin position="513"/>
        <end position="630"/>
    </location>
</feature>
<dbReference type="Gene3D" id="1.10.730.10">
    <property type="entry name" value="Isoleucyl-tRNA Synthetase, Domain 1"/>
    <property type="match status" value="1"/>
</dbReference>
<dbReference type="GO" id="GO:0017101">
    <property type="term" value="C:aminoacyl-tRNA synthetase multienzyme complex"/>
    <property type="evidence" value="ECO:0007669"/>
    <property type="project" value="UniProtKB-ARBA"/>
</dbReference>
<evidence type="ECO:0000256" key="6">
    <source>
        <dbReference type="ARBA" id="ARBA00022598"/>
    </source>
</evidence>
<evidence type="ECO:0000259" key="16">
    <source>
        <dbReference type="SMART" id="SM01016"/>
    </source>
</evidence>
<evidence type="ECO:0000313" key="17">
    <source>
        <dbReference type="EMBL" id="NXY34477.1"/>
    </source>
</evidence>
<dbReference type="Gene3D" id="3.40.50.620">
    <property type="entry name" value="HUPs"/>
    <property type="match status" value="1"/>
</dbReference>
<dbReference type="Proteomes" id="UP000572837">
    <property type="component" value="Unassembled WGS sequence"/>
</dbReference>
<dbReference type="SUPFAM" id="SSF47323">
    <property type="entry name" value="Anticodon-binding domain of a subclass of class I aminoacyl-tRNA synthetases"/>
    <property type="match status" value="1"/>
</dbReference>
<dbReference type="Pfam" id="PF05746">
    <property type="entry name" value="DALR_1"/>
    <property type="match status" value="1"/>
</dbReference>
<dbReference type="NCBIfam" id="TIGR00456">
    <property type="entry name" value="argS"/>
    <property type="match status" value="1"/>
</dbReference>
<keyword evidence="18" id="KW-1185">Reference proteome</keyword>
<dbReference type="PRINTS" id="PR01038">
    <property type="entry name" value="TRNASYNTHARG"/>
</dbReference>
<dbReference type="PANTHER" id="PTHR11956:SF5">
    <property type="entry name" value="ARGININE--TRNA LIGASE, CYTOPLASMIC"/>
    <property type="match status" value="1"/>
</dbReference>
<feature type="non-terminal residue" evidence="17">
    <location>
        <position position="1"/>
    </location>
</feature>